<keyword evidence="3" id="KW-1185">Reference proteome</keyword>
<dbReference type="InterPro" id="IPR044730">
    <property type="entry name" value="RNase_H-like_dom_plant"/>
</dbReference>
<dbReference type="InterPro" id="IPR036397">
    <property type="entry name" value="RNaseH_sf"/>
</dbReference>
<dbReference type="SUPFAM" id="SSF53098">
    <property type="entry name" value="Ribonuclease H-like"/>
    <property type="match status" value="1"/>
</dbReference>
<gene>
    <name evidence="2" type="ORF">G2W53_036153</name>
</gene>
<dbReference type="PANTHER" id="PTHR47723:SF19">
    <property type="entry name" value="POLYNUCLEOTIDYL TRANSFERASE, RIBONUCLEASE H-LIKE SUPERFAMILY PROTEIN"/>
    <property type="match status" value="1"/>
</dbReference>
<dbReference type="EMBL" id="JAAIUW010000011">
    <property type="protein sequence ID" value="KAF7809410.1"/>
    <property type="molecule type" value="Genomic_DNA"/>
</dbReference>
<dbReference type="InterPro" id="IPR012337">
    <property type="entry name" value="RNaseH-like_sf"/>
</dbReference>
<sequence>MDICEIATLVFRLDMVNVITSPMIYMTGPLPLEEEGISVASVLNAQEGVSNNKISFILTDVIRQGMNTIMIKRNNNADDVTAWKGNITGKFSLKSAYFLILNEDNNIDNITVNLCSFSWIWKLDCHNRKKFFIWRLSHHGIPCRDLLKSRGLMAAVGVIRDHLGHWISGFSKFIGPGCSLAAELWGLFLGLKLAKEIGIKNLMVETDCVAVSNLLNCNDTLLTHHFLPLIIECRSFLPQFDHCRIAHAHREKNKCADLLAKNAVVSRSPFDTVPIDLFLVFWADLMGITYSCRCKGAFDPR</sequence>
<evidence type="ECO:0000313" key="3">
    <source>
        <dbReference type="Proteomes" id="UP000634136"/>
    </source>
</evidence>
<dbReference type="OrthoDB" id="1391789at2759"/>
<dbReference type="Gene3D" id="3.30.420.10">
    <property type="entry name" value="Ribonuclease H-like superfamily/Ribonuclease H"/>
    <property type="match status" value="1"/>
</dbReference>
<evidence type="ECO:0000259" key="1">
    <source>
        <dbReference type="Pfam" id="PF13456"/>
    </source>
</evidence>
<dbReference type="GO" id="GO:0004523">
    <property type="term" value="F:RNA-DNA hybrid ribonuclease activity"/>
    <property type="evidence" value="ECO:0007669"/>
    <property type="project" value="InterPro"/>
</dbReference>
<accession>A0A834SS68</accession>
<dbReference type="CDD" id="cd06222">
    <property type="entry name" value="RNase_H_like"/>
    <property type="match status" value="1"/>
</dbReference>
<dbReference type="InterPro" id="IPR053151">
    <property type="entry name" value="RNase_H-like"/>
</dbReference>
<dbReference type="Proteomes" id="UP000634136">
    <property type="component" value="Unassembled WGS sequence"/>
</dbReference>
<comment type="caution">
    <text evidence="2">The sequence shown here is derived from an EMBL/GenBank/DDBJ whole genome shotgun (WGS) entry which is preliminary data.</text>
</comment>
<proteinExistence type="predicted"/>
<dbReference type="AlphaFoldDB" id="A0A834SS68"/>
<organism evidence="2 3">
    <name type="scientific">Senna tora</name>
    <dbReference type="NCBI Taxonomy" id="362788"/>
    <lineage>
        <taxon>Eukaryota</taxon>
        <taxon>Viridiplantae</taxon>
        <taxon>Streptophyta</taxon>
        <taxon>Embryophyta</taxon>
        <taxon>Tracheophyta</taxon>
        <taxon>Spermatophyta</taxon>
        <taxon>Magnoliopsida</taxon>
        <taxon>eudicotyledons</taxon>
        <taxon>Gunneridae</taxon>
        <taxon>Pentapetalae</taxon>
        <taxon>rosids</taxon>
        <taxon>fabids</taxon>
        <taxon>Fabales</taxon>
        <taxon>Fabaceae</taxon>
        <taxon>Caesalpinioideae</taxon>
        <taxon>Cassia clade</taxon>
        <taxon>Senna</taxon>
    </lineage>
</organism>
<evidence type="ECO:0000313" key="2">
    <source>
        <dbReference type="EMBL" id="KAF7809410.1"/>
    </source>
</evidence>
<reference evidence="2" key="1">
    <citation type="submission" date="2020-09" db="EMBL/GenBank/DDBJ databases">
        <title>Genome-Enabled Discovery of Anthraquinone Biosynthesis in Senna tora.</title>
        <authorList>
            <person name="Kang S.-H."/>
            <person name="Pandey R.P."/>
            <person name="Lee C.-M."/>
            <person name="Sim J.-S."/>
            <person name="Jeong J.-T."/>
            <person name="Choi B.-S."/>
            <person name="Jung M."/>
            <person name="Ginzburg D."/>
            <person name="Zhao K."/>
            <person name="Won S.Y."/>
            <person name="Oh T.-J."/>
            <person name="Yu Y."/>
            <person name="Kim N.-H."/>
            <person name="Lee O.R."/>
            <person name="Lee T.-H."/>
            <person name="Bashyal P."/>
            <person name="Kim T.-S."/>
            <person name="Lee W.-H."/>
            <person name="Kawkins C."/>
            <person name="Kim C.-K."/>
            <person name="Kim J.S."/>
            <person name="Ahn B.O."/>
            <person name="Rhee S.Y."/>
            <person name="Sohng J.K."/>
        </authorList>
    </citation>
    <scope>NUCLEOTIDE SEQUENCE</scope>
    <source>
        <tissue evidence="2">Leaf</tissue>
    </source>
</reference>
<feature type="domain" description="RNase H type-1" evidence="1">
    <location>
        <begin position="149"/>
        <end position="263"/>
    </location>
</feature>
<protein>
    <submittedName>
        <fullName evidence="2">Putative ribonuclease H-like domain-containing protein</fullName>
    </submittedName>
</protein>
<dbReference type="GO" id="GO:0003676">
    <property type="term" value="F:nucleic acid binding"/>
    <property type="evidence" value="ECO:0007669"/>
    <property type="project" value="InterPro"/>
</dbReference>
<dbReference type="PANTHER" id="PTHR47723">
    <property type="entry name" value="OS05G0353850 PROTEIN"/>
    <property type="match status" value="1"/>
</dbReference>
<dbReference type="InterPro" id="IPR002156">
    <property type="entry name" value="RNaseH_domain"/>
</dbReference>
<name>A0A834SS68_9FABA</name>
<dbReference type="Pfam" id="PF13456">
    <property type="entry name" value="RVT_3"/>
    <property type="match status" value="1"/>
</dbReference>